<gene>
    <name evidence="2" type="ORF">CGZ93_06120</name>
</gene>
<keyword evidence="3" id="KW-1185">Reference proteome</keyword>
<evidence type="ECO:0000256" key="1">
    <source>
        <dbReference type="PIRNR" id="PIRNR006221"/>
    </source>
</evidence>
<comment type="caution">
    <text evidence="2">The sequence shown here is derived from an EMBL/GenBank/DDBJ whole genome shotgun (WGS) entry which is preliminary data.</text>
</comment>
<dbReference type="Proteomes" id="UP000216311">
    <property type="component" value="Unassembled WGS sequence"/>
</dbReference>
<keyword evidence="1 2" id="KW-0418">Kinase</keyword>
<dbReference type="GO" id="GO:0016301">
    <property type="term" value="F:kinase activity"/>
    <property type="evidence" value="ECO:0007669"/>
    <property type="project" value="UniProtKB-UniRule"/>
</dbReference>
<accession>A0A255H7C0</accession>
<dbReference type="EMBL" id="NMVQ01000007">
    <property type="protein sequence ID" value="OYO23511.1"/>
    <property type="molecule type" value="Genomic_DNA"/>
</dbReference>
<dbReference type="OrthoDB" id="5291879at2"/>
<comment type="similarity">
    <text evidence="1">Belongs to the fructosamine kinase family.</text>
</comment>
<dbReference type="InterPro" id="IPR011009">
    <property type="entry name" value="Kinase-like_dom_sf"/>
</dbReference>
<keyword evidence="1" id="KW-0808">Transferase</keyword>
<dbReference type="SUPFAM" id="SSF56112">
    <property type="entry name" value="Protein kinase-like (PK-like)"/>
    <property type="match status" value="1"/>
</dbReference>
<sequence length="249" mass="26922">MDFRKQNPHAPSGFFAVEAAGLRWLAAAGGARVVGVRRVDERSITLDRLRSVSPTAEAAEEFGRALAHTHAAGASGWGAPPPGANETGFIGPLPQRNRVEERWGQFFAEHRVRPFAEQAYAAGSLDDSGRDAVERVCERLSAGDFDDVSHPARIHGDLWSGNVIPTADGWTLIDPAAHGGHPVTDLAMLALFGNPYLDRTFSAYAEAATLPDGWRERIELHKLHPLLVHAVLFGGGYADRAVRMARAYG</sequence>
<dbReference type="Gene3D" id="1.20.1270.240">
    <property type="match status" value="1"/>
</dbReference>
<protein>
    <submittedName>
        <fullName evidence="2">Fructosamine kinase</fullName>
    </submittedName>
</protein>
<dbReference type="RefSeq" id="WP_094363270.1">
    <property type="nucleotide sequence ID" value="NZ_NMVQ01000007.1"/>
</dbReference>
<dbReference type="PIRSF" id="PIRSF006221">
    <property type="entry name" value="Ketosamine-3-kinase"/>
    <property type="match status" value="1"/>
</dbReference>
<dbReference type="PANTHER" id="PTHR12149:SF8">
    <property type="entry name" value="PROTEIN-RIBULOSAMINE 3-KINASE"/>
    <property type="match status" value="1"/>
</dbReference>
<dbReference type="Gene3D" id="3.30.200.20">
    <property type="entry name" value="Phosphorylase Kinase, domain 1"/>
    <property type="match status" value="1"/>
</dbReference>
<dbReference type="InterPro" id="IPR016477">
    <property type="entry name" value="Fructo-/Ketosamine-3-kinase"/>
</dbReference>
<dbReference type="PANTHER" id="PTHR12149">
    <property type="entry name" value="FRUCTOSAMINE 3 KINASE-RELATED PROTEIN"/>
    <property type="match status" value="1"/>
</dbReference>
<dbReference type="AlphaFoldDB" id="A0A255H7C0"/>
<dbReference type="Pfam" id="PF03881">
    <property type="entry name" value="Fructosamin_kin"/>
    <property type="match status" value="1"/>
</dbReference>
<evidence type="ECO:0000313" key="2">
    <source>
        <dbReference type="EMBL" id="OYO23511.1"/>
    </source>
</evidence>
<name>A0A255H7C0_9ACTN</name>
<organism evidence="2 3">
    <name type="scientific">Enemella dayhoffiae</name>
    <dbReference type="NCBI Taxonomy" id="2016507"/>
    <lineage>
        <taxon>Bacteria</taxon>
        <taxon>Bacillati</taxon>
        <taxon>Actinomycetota</taxon>
        <taxon>Actinomycetes</taxon>
        <taxon>Propionibacteriales</taxon>
        <taxon>Propionibacteriaceae</taxon>
        <taxon>Enemella</taxon>
    </lineage>
</organism>
<proteinExistence type="inferred from homology"/>
<evidence type="ECO:0000313" key="3">
    <source>
        <dbReference type="Proteomes" id="UP000216311"/>
    </source>
</evidence>
<dbReference type="Gene3D" id="1.10.510.10">
    <property type="entry name" value="Transferase(Phosphotransferase) domain 1"/>
    <property type="match status" value="1"/>
</dbReference>
<reference evidence="2 3" key="1">
    <citation type="submission" date="2017-07" db="EMBL/GenBank/DDBJ databases">
        <title>Draft whole genome sequences of clinical Proprionibacteriaceae strains.</title>
        <authorList>
            <person name="Bernier A.-M."/>
            <person name="Bernard K."/>
            <person name="Domingo M.-C."/>
        </authorList>
    </citation>
    <scope>NUCLEOTIDE SEQUENCE [LARGE SCALE GENOMIC DNA]</scope>
    <source>
        <strain evidence="2 3">NML 130396</strain>
    </source>
</reference>